<reference evidence="8" key="2">
    <citation type="journal article" date="2020" name="Microorganisms">
        <title>Osmotic Adaptation and Compatible Solute Biosynthesis of Phototrophic Bacteria as Revealed from Genome Analyses.</title>
        <authorList>
            <person name="Imhoff J.F."/>
            <person name="Rahn T."/>
            <person name="Kunzel S."/>
            <person name="Keller A."/>
            <person name="Neulinger S.C."/>
        </authorList>
    </citation>
    <scope>NUCLEOTIDE SEQUENCE</scope>
    <source>
        <strain evidence="8">DSM 9154</strain>
    </source>
</reference>
<dbReference type="InterPro" id="IPR010445">
    <property type="entry name" value="LapA_dom"/>
</dbReference>
<protein>
    <submittedName>
        <fullName evidence="8">DUF1049 domain-containing protein</fullName>
    </submittedName>
</protein>
<dbReference type="EMBL" id="NRRE01000022">
    <property type="protein sequence ID" value="MBK1697241.1"/>
    <property type="molecule type" value="Genomic_DNA"/>
</dbReference>
<dbReference type="Pfam" id="PF06305">
    <property type="entry name" value="LapA_dom"/>
    <property type="match status" value="1"/>
</dbReference>
<evidence type="ECO:0000256" key="2">
    <source>
        <dbReference type="ARBA" id="ARBA00022692"/>
    </source>
</evidence>
<evidence type="ECO:0000256" key="4">
    <source>
        <dbReference type="ARBA" id="ARBA00023136"/>
    </source>
</evidence>
<reference evidence="8" key="1">
    <citation type="submission" date="2017-08" db="EMBL/GenBank/DDBJ databases">
        <authorList>
            <person name="Imhoff J.F."/>
            <person name="Rahn T."/>
            <person name="Kuenzel S."/>
            <person name="Neulinger S.C."/>
        </authorList>
    </citation>
    <scope>NUCLEOTIDE SEQUENCE</scope>
    <source>
        <strain evidence="8">DSM 9154</strain>
    </source>
</reference>
<evidence type="ECO:0000256" key="1">
    <source>
        <dbReference type="ARBA" id="ARBA00022475"/>
    </source>
</evidence>
<feature type="transmembrane region" description="Helical" evidence="6">
    <location>
        <begin position="27"/>
        <end position="46"/>
    </location>
</feature>
<evidence type="ECO:0000256" key="6">
    <source>
        <dbReference type="SAM" id="Phobius"/>
    </source>
</evidence>
<keyword evidence="1" id="KW-1003">Cell membrane</keyword>
<evidence type="ECO:0000259" key="7">
    <source>
        <dbReference type="Pfam" id="PF06305"/>
    </source>
</evidence>
<keyword evidence="2 6" id="KW-0812">Transmembrane</keyword>
<feature type="compositionally biased region" description="Polar residues" evidence="5">
    <location>
        <begin position="124"/>
        <end position="157"/>
    </location>
</feature>
<evidence type="ECO:0000313" key="8">
    <source>
        <dbReference type="EMBL" id="MBK1697241.1"/>
    </source>
</evidence>
<feature type="transmembrane region" description="Helical" evidence="6">
    <location>
        <begin position="66"/>
        <end position="87"/>
    </location>
</feature>
<proteinExistence type="predicted"/>
<keyword evidence="9" id="KW-1185">Reference proteome</keyword>
<gene>
    <name evidence="8" type="ORF">CKO21_08265</name>
</gene>
<dbReference type="AlphaFoldDB" id="A0A934V055"/>
<accession>A0A934V055</accession>
<feature type="domain" description="Lipopolysaccharide assembly protein A" evidence="7">
    <location>
        <begin position="49"/>
        <end position="110"/>
    </location>
</feature>
<feature type="region of interest" description="Disordered" evidence="5">
    <location>
        <begin position="118"/>
        <end position="157"/>
    </location>
</feature>
<keyword evidence="4 6" id="KW-0472">Membrane</keyword>
<name>A0A934V055_9PROT</name>
<evidence type="ECO:0000313" key="9">
    <source>
        <dbReference type="Proteomes" id="UP000778970"/>
    </source>
</evidence>
<dbReference type="GO" id="GO:0005886">
    <property type="term" value="C:plasma membrane"/>
    <property type="evidence" value="ECO:0007669"/>
    <property type="project" value="InterPro"/>
</dbReference>
<sequence>MAPRAALTPLRAALSPSHDKAEPGVKYLSWIITLPLIAVAVIFSVNHRQPVEIDLWPLPLAIEPPLFLVVLLAVFIGFLIGGSIDWWSQGRNRRTARWRRYRIEELEREVGFLKRKLEKAQDEAGTSQAGSQPSNNPRLSAPANTSQQTHSLPKTGS</sequence>
<evidence type="ECO:0000256" key="3">
    <source>
        <dbReference type="ARBA" id="ARBA00022989"/>
    </source>
</evidence>
<evidence type="ECO:0000256" key="5">
    <source>
        <dbReference type="SAM" id="MobiDB-lite"/>
    </source>
</evidence>
<comment type="caution">
    <text evidence="8">The sequence shown here is derived from an EMBL/GenBank/DDBJ whole genome shotgun (WGS) entry which is preliminary data.</text>
</comment>
<dbReference type="Proteomes" id="UP000778970">
    <property type="component" value="Unassembled WGS sequence"/>
</dbReference>
<keyword evidence="3 6" id="KW-1133">Transmembrane helix</keyword>
<organism evidence="8 9">
    <name type="scientific">Rhodovibrio salinarum</name>
    <dbReference type="NCBI Taxonomy" id="1087"/>
    <lineage>
        <taxon>Bacteria</taxon>
        <taxon>Pseudomonadati</taxon>
        <taxon>Pseudomonadota</taxon>
        <taxon>Alphaproteobacteria</taxon>
        <taxon>Rhodospirillales</taxon>
        <taxon>Rhodovibrionaceae</taxon>
        <taxon>Rhodovibrio</taxon>
    </lineage>
</organism>